<dbReference type="Pfam" id="PF00476">
    <property type="entry name" value="DNA_pol_A"/>
    <property type="match status" value="1"/>
</dbReference>
<dbReference type="OrthoDB" id="5196455at2"/>
<gene>
    <name evidence="8" type="ORF">SMD44_07397</name>
</gene>
<dbReference type="Gene3D" id="1.20.1060.10">
    <property type="entry name" value="Taq DNA Polymerase, Chain T, domain 4"/>
    <property type="match status" value="1"/>
</dbReference>
<proteinExistence type="inferred from homology"/>
<evidence type="ECO:0000256" key="3">
    <source>
        <dbReference type="ARBA" id="ARBA00020311"/>
    </source>
</evidence>
<dbReference type="SUPFAM" id="SSF56672">
    <property type="entry name" value="DNA/RNA polymerases"/>
    <property type="match status" value="1"/>
</dbReference>
<dbReference type="GO" id="GO:0003677">
    <property type="term" value="F:DNA binding"/>
    <property type="evidence" value="ECO:0007669"/>
    <property type="project" value="InterPro"/>
</dbReference>
<dbReference type="InterPro" id="IPR002562">
    <property type="entry name" value="3'-5'_exonuclease_dom"/>
</dbReference>
<name>A0A1Z1WNL5_9ACTN</name>
<dbReference type="SMART" id="SM00474">
    <property type="entry name" value="35EXOc"/>
    <property type="match status" value="1"/>
</dbReference>
<evidence type="ECO:0000256" key="1">
    <source>
        <dbReference type="ARBA" id="ARBA00007705"/>
    </source>
</evidence>
<dbReference type="InterPro" id="IPR002298">
    <property type="entry name" value="DNA_polymerase_A"/>
</dbReference>
<dbReference type="PANTHER" id="PTHR10133">
    <property type="entry name" value="DNA POLYMERASE I"/>
    <property type="match status" value="1"/>
</dbReference>
<dbReference type="InterPro" id="IPR043502">
    <property type="entry name" value="DNA/RNA_pol_sf"/>
</dbReference>
<organism evidence="8 9">
    <name type="scientific">Streptomyces alboflavus</name>
    <dbReference type="NCBI Taxonomy" id="67267"/>
    <lineage>
        <taxon>Bacteria</taxon>
        <taxon>Bacillati</taxon>
        <taxon>Actinomycetota</taxon>
        <taxon>Actinomycetes</taxon>
        <taxon>Kitasatosporales</taxon>
        <taxon>Streptomycetaceae</taxon>
        <taxon>Streptomyces</taxon>
    </lineage>
</organism>
<dbReference type="Gene3D" id="3.30.70.370">
    <property type="match status" value="1"/>
</dbReference>
<keyword evidence="9" id="KW-1185">Reference proteome</keyword>
<evidence type="ECO:0000259" key="6">
    <source>
        <dbReference type="SMART" id="SM00474"/>
    </source>
</evidence>
<dbReference type="EC" id="2.7.7.7" evidence="2"/>
<dbReference type="SMART" id="SM00482">
    <property type="entry name" value="POLAc"/>
    <property type="match status" value="1"/>
</dbReference>
<evidence type="ECO:0000256" key="5">
    <source>
        <dbReference type="ARBA" id="ARBA00049244"/>
    </source>
</evidence>
<evidence type="ECO:0000256" key="2">
    <source>
        <dbReference type="ARBA" id="ARBA00012417"/>
    </source>
</evidence>
<dbReference type="GO" id="GO:0006261">
    <property type="term" value="P:DNA-templated DNA replication"/>
    <property type="evidence" value="ECO:0007669"/>
    <property type="project" value="InterPro"/>
</dbReference>
<evidence type="ECO:0000313" key="9">
    <source>
        <dbReference type="Proteomes" id="UP000195880"/>
    </source>
</evidence>
<dbReference type="EMBL" id="CP021748">
    <property type="protein sequence ID" value="ARX87912.1"/>
    <property type="molecule type" value="Genomic_DNA"/>
</dbReference>
<protein>
    <recommendedName>
        <fullName evidence="3">DNA polymerase I</fullName>
        <ecNumber evidence="2">2.7.7.7</ecNumber>
    </recommendedName>
</protein>
<feature type="domain" description="DNA-directed DNA polymerase family A palm" evidence="7">
    <location>
        <begin position="372"/>
        <end position="555"/>
    </location>
</feature>
<dbReference type="SUPFAM" id="SSF53098">
    <property type="entry name" value="Ribonuclease H-like"/>
    <property type="match status" value="1"/>
</dbReference>
<evidence type="ECO:0000313" key="8">
    <source>
        <dbReference type="EMBL" id="ARX87912.1"/>
    </source>
</evidence>
<comment type="catalytic activity">
    <reaction evidence="5">
        <text>DNA(n) + a 2'-deoxyribonucleoside 5'-triphosphate = DNA(n+1) + diphosphate</text>
        <dbReference type="Rhea" id="RHEA:22508"/>
        <dbReference type="Rhea" id="RHEA-COMP:17339"/>
        <dbReference type="Rhea" id="RHEA-COMP:17340"/>
        <dbReference type="ChEBI" id="CHEBI:33019"/>
        <dbReference type="ChEBI" id="CHEBI:61560"/>
        <dbReference type="ChEBI" id="CHEBI:173112"/>
        <dbReference type="EC" id="2.7.7.7"/>
    </reaction>
</comment>
<comment type="similarity">
    <text evidence="1">Belongs to the DNA polymerase type-A family.</text>
</comment>
<dbReference type="RefSeq" id="WP_087886639.1">
    <property type="nucleotide sequence ID" value="NZ_CP021748.1"/>
</dbReference>
<accession>A0A1Z1WNL5</accession>
<dbReference type="Proteomes" id="UP000195880">
    <property type="component" value="Chromosome"/>
</dbReference>
<dbReference type="Gene3D" id="3.30.420.10">
    <property type="entry name" value="Ribonuclease H-like superfamily/Ribonuclease H"/>
    <property type="match status" value="1"/>
</dbReference>
<dbReference type="InterPro" id="IPR012337">
    <property type="entry name" value="RNaseH-like_sf"/>
</dbReference>
<dbReference type="PANTHER" id="PTHR10133:SF27">
    <property type="entry name" value="DNA POLYMERASE NU"/>
    <property type="match status" value="1"/>
</dbReference>
<dbReference type="Gene3D" id="1.10.150.20">
    <property type="entry name" value="5' to 3' exonuclease, C-terminal subdomain"/>
    <property type="match status" value="1"/>
</dbReference>
<sequence length="598" mass="67319">MRQISYRLRGQPIIIHVVETEDDLSEFREWISHTELAGFDTETTGLDWWNVDREFRLRLAQFGTAHEAYVIPVEKGPAFADAVRWALLGLDLLVAHHATYDLHVVDACLGIPMEDLAPKVWDTRILAHLVDPRSVLERGPGLSLEDLTRHYICETTADEVKGSMRALALKYKTTKARIWRLVDIRDEDFNRYAGMDPVLAYRLLRILYRLVPALSRAQGLIGWEHRLAHVTALMERTGYLLDVEYAERCSADLAQQEEDAKARAKRYGVQNINSNPQLADAFKALGVRLTKKTPKGQLAMDDEVLTGISHPLADLVIKARKALKWRKTWFESALQSRDSQDRVRASINSLQARTARMSITGAVPAQTYPSDSGYVRHMWLAEEGHVSCSIDFGNMELRYLAAFSRDRTMLGAFRDGLDLHQITADAAGVNRKVGKMANFLTVYGGGWRALVQQAGVDEQTARKTLHAFNATYPGVGALAKRLSGEARKTGYIYTSTGRRLPVDKGRWYAAQNYFVQSGSRDVTARALLRLHRAGFGPYMRLPIHDEVVFSFPGREAPEMAREAARLMEFEVQGLLIPADAEIGERSWGSVLDRADSKH</sequence>
<evidence type="ECO:0000256" key="4">
    <source>
        <dbReference type="ARBA" id="ARBA00022705"/>
    </source>
</evidence>
<dbReference type="Pfam" id="PF01612">
    <property type="entry name" value="DNA_pol_A_exo1"/>
    <property type="match status" value="1"/>
</dbReference>
<dbReference type="GO" id="GO:0003887">
    <property type="term" value="F:DNA-directed DNA polymerase activity"/>
    <property type="evidence" value="ECO:0007669"/>
    <property type="project" value="UniProtKB-EC"/>
</dbReference>
<dbReference type="InterPro" id="IPR036397">
    <property type="entry name" value="RNaseH_sf"/>
</dbReference>
<keyword evidence="4" id="KW-0235">DNA replication</keyword>
<dbReference type="InterPro" id="IPR001098">
    <property type="entry name" value="DNA-dir_DNA_pol_A_palm_dom"/>
</dbReference>
<dbReference type="GO" id="GO:0008408">
    <property type="term" value="F:3'-5' exonuclease activity"/>
    <property type="evidence" value="ECO:0007669"/>
    <property type="project" value="InterPro"/>
</dbReference>
<feature type="domain" description="3'-5' exonuclease" evidence="6">
    <location>
        <begin position="15"/>
        <end position="212"/>
    </location>
</feature>
<dbReference type="KEGG" id="salf:SMD44_07397"/>
<dbReference type="AlphaFoldDB" id="A0A1Z1WNL5"/>
<dbReference type="GO" id="GO:0006302">
    <property type="term" value="P:double-strand break repair"/>
    <property type="evidence" value="ECO:0007669"/>
    <property type="project" value="TreeGrafter"/>
</dbReference>
<reference evidence="8 9" key="1">
    <citation type="submission" date="2017-05" db="EMBL/GenBank/DDBJ databases">
        <title>Streptomyces alboflavus Genome sequencing and assembly.</title>
        <authorList>
            <person name="Wang Y."/>
            <person name="Du B."/>
            <person name="Ding Y."/>
            <person name="Liu H."/>
            <person name="Hou Q."/>
            <person name="Liu K."/>
            <person name="Wang C."/>
            <person name="Yao L."/>
        </authorList>
    </citation>
    <scope>NUCLEOTIDE SEQUENCE [LARGE SCALE GENOMIC DNA]</scope>
    <source>
        <strain evidence="8 9">MDJK44</strain>
    </source>
</reference>
<evidence type="ECO:0000259" key="7">
    <source>
        <dbReference type="SMART" id="SM00482"/>
    </source>
</evidence>